<evidence type="ECO:0000313" key="2">
    <source>
        <dbReference type="EMBL" id="MBM2411527.1"/>
    </source>
</evidence>
<reference evidence="2 5" key="1">
    <citation type="submission" date="2021-01" db="EMBL/GenBank/DDBJ databases">
        <title>Diatom-associated Roseobacters Show Island Model of Population Structure.</title>
        <authorList>
            <person name="Qu L."/>
            <person name="Feng X."/>
            <person name="Chen Y."/>
            <person name="Li L."/>
            <person name="Wang X."/>
            <person name="Hu Z."/>
            <person name="Wang H."/>
            <person name="Luo H."/>
        </authorList>
    </citation>
    <scope>NUCLEOTIDE SEQUENCE</scope>
    <source>
        <strain evidence="3 5">CC28-63</strain>
        <strain evidence="2">CC28-69</strain>
    </source>
</reference>
<dbReference type="EMBL" id="JAFBXE010000002">
    <property type="protein sequence ID" value="MBM2411527.1"/>
    <property type="molecule type" value="Genomic_DNA"/>
</dbReference>
<dbReference type="OrthoDB" id="7868955at2"/>
<feature type="compositionally biased region" description="Basic and acidic residues" evidence="1">
    <location>
        <begin position="1"/>
        <end position="15"/>
    </location>
</feature>
<keyword evidence="5" id="KW-1185">Reference proteome</keyword>
<accession>A0A9Q2NT99</accession>
<evidence type="ECO:0000256" key="1">
    <source>
        <dbReference type="SAM" id="MobiDB-lite"/>
    </source>
</evidence>
<dbReference type="Proteomes" id="UP000755667">
    <property type="component" value="Unassembled WGS sequence"/>
</dbReference>
<dbReference type="RefSeq" id="WP_085631296.1">
    <property type="nucleotide sequence ID" value="NZ_JAFBWU010000002.1"/>
</dbReference>
<feature type="region of interest" description="Disordered" evidence="1">
    <location>
        <begin position="1"/>
        <end position="70"/>
    </location>
</feature>
<dbReference type="EMBL" id="JAFBXF010000002">
    <property type="protein sequence ID" value="MBM2416194.1"/>
    <property type="molecule type" value="Genomic_DNA"/>
</dbReference>
<proteinExistence type="predicted"/>
<evidence type="ECO:0000313" key="4">
    <source>
        <dbReference type="Proteomes" id="UP000755667"/>
    </source>
</evidence>
<evidence type="ECO:0000313" key="3">
    <source>
        <dbReference type="EMBL" id="MBM2416194.1"/>
    </source>
</evidence>
<dbReference type="AlphaFoldDB" id="A0A9Q2NT99"/>
<name>A0A9Q2NT99_9RHOB</name>
<protein>
    <submittedName>
        <fullName evidence="2">Uncharacterized protein</fullName>
    </submittedName>
</protein>
<dbReference type="Proteomes" id="UP000809440">
    <property type="component" value="Unassembled WGS sequence"/>
</dbReference>
<gene>
    <name evidence="2" type="ORF">JQX41_04385</name>
    <name evidence="3" type="ORF">JQX48_04385</name>
</gene>
<comment type="caution">
    <text evidence="2">The sequence shown here is derived from an EMBL/GenBank/DDBJ whole genome shotgun (WGS) entry which is preliminary data.</text>
</comment>
<dbReference type="GeneID" id="62642076"/>
<organism evidence="2 4">
    <name type="scientific">Marivita cryptomonadis</name>
    <dbReference type="NCBI Taxonomy" id="505252"/>
    <lineage>
        <taxon>Bacteria</taxon>
        <taxon>Pseudomonadati</taxon>
        <taxon>Pseudomonadota</taxon>
        <taxon>Alphaproteobacteria</taxon>
        <taxon>Rhodobacterales</taxon>
        <taxon>Roseobacteraceae</taxon>
        <taxon>Marivita</taxon>
    </lineage>
</organism>
<sequence>MAERQRSKDGRRETEEVFGVDADIDQQGRSGGRLARTIGSKDEQKRSTERPAGATRVTKGLEDEEDNSDA</sequence>
<feature type="compositionally biased region" description="Basic and acidic residues" evidence="1">
    <location>
        <begin position="39"/>
        <end position="49"/>
    </location>
</feature>
<evidence type="ECO:0000313" key="5">
    <source>
        <dbReference type="Proteomes" id="UP000809440"/>
    </source>
</evidence>